<evidence type="ECO:0000313" key="3">
    <source>
        <dbReference type="Proteomes" id="UP000887574"/>
    </source>
</evidence>
<dbReference type="GO" id="GO:0005737">
    <property type="term" value="C:cytoplasm"/>
    <property type="evidence" value="ECO:0007669"/>
    <property type="project" value="TreeGrafter"/>
</dbReference>
<dbReference type="Proteomes" id="UP000887574">
    <property type="component" value="Unplaced"/>
</dbReference>
<protein>
    <submittedName>
        <fullName evidence="4">Uncharacterized protein</fullName>
    </submittedName>
</protein>
<dbReference type="InterPro" id="IPR051230">
    <property type="entry name" value="APP-Binding"/>
</dbReference>
<evidence type="ECO:0000313" key="4">
    <source>
        <dbReference type="WBParaSite" id="jg13214.3"/>
    </source>
</evidence>
<feature type="region of interest" description="Disordered" evidence="2">
    <location>
        <begin position="615"/>
        <end position="649"/>
    </location>
</feature>
<dbReference type="WBParaSite" id="jg13214.3">
    <property type="protein sequence ID" value="jg13214.3"/>
    <property type="gene ID" value="jg13214"/>
</dbReference>
<feature type="region of interest" description="Disordered" evidence="2">
    <location>
        <begin position="460"/>
        <end position="589"/>
    </location>
</feature>
<evidence type="ECO:0000256" key="1">
    <source>
        <dbReference type="ARBA" id="ARBA00022737"/>
    </source>
</evidence>
<dbReference type="GO" id="GO:0005886">
    <property type="term" value="C:plasma membrane"/>
    <property type="evidence" value="ECO:0007669"/>
    <property type="project" value="TreeGrafter"/>
</dbReference>
<feature type="compositionally biased region" description="Low complexity" evidence="2">
    <location>
        <begin position="631"/>
        <end position="649"/>
    </location>
</feature>
<proteinExistence type="predicted"/>
<accession>A0A915CX82</accession>
<evidence type="ECO:0000256" key="2">
    <source>
        <dbReference type="SAM" id="MobiDB-lite"/>
    </source>
</evidence>
<keyword evidence="1" id="KW-0677">Repeat</keyword>
<dbReference type="AlphaFoldDB" id="A0A915CX82"/>
<feature type="compositionally biased region" description="Low complexity" evidence="2">
    <location>
        <begin position="546"/>
        <end position="561"/>
    </location>
</feature>
<feature type="compositionally biased region" description="Low complexity" evidence="2">
    <location>
        <begin position="525"/>
        <end position="534"/>
    </location>
</feature>
<feature type="compositionally biased region" description="Basic and acidic residues" evidence="2">
    <location>
        <begin position="535"/>
        <end position="544"/>
    </location>
</feature>
<feature type="compositionally biased region" description="Low complexity" evidence="2">
    <location>
        <begin position="460"/>
        <end position="492"/>
    </location>
</feature>
<reference evidence="4" key="1">
    <citation type="submission" date="2022-11" db="UniProtKB">
        <authorList>
            <consortium name="WormBaseParasite"/>
        </authorList>
    </citation>
    <scope>IDENTIFICATION</scope>
</reference>
<organism evidence="3 4">
    <name type="scientific">Ditylenchus dipsaci</name>
    <dbReference type="NCBI Taxonomy" id="166011"/>
    <lineage>
        <taxon>Eukaryota</taxon>
        <taxon>Metazoa</taxon>
        <taxon>Ecdysozoa</taxon>
        <taxon>Nematoda</taxon>
        <taxon>Chromadorea</taxon>
        <taxon>Rhabditida</taxon>
        <taxon>Tylenchina</taxon>
        <taxon>Tylenchomorpha</taxon>
        <taxon>Sphaerularioidea</taxon>
        <taxon>Anguinidae</taxon>
        <taxon>Anguininae</taxon>
        <taxon>Ditylenchus</taxon>
    </lineage>
</organism>
<sequence>MPSHIHQRVQSPSPPRQLYRQQFIQYQEADPPYNRQQQQQQNTWVGAIDDVYDGTFPSGPPPVFTTELPSHQGYPQVHYKSMAERRRAESERARRHHSPVEGASERGYLFGGMDFIDHACSPNHLSSSNPNDYEYEGEGHRSRRDAAIGPPRGPNDFYGLDYNTMASPQHQHIDQQEDIHYKGYVANSHENTGFTQPTPMLQSTTSRLSLNTKLFILSPSRQNPFVFHYLQRRSSRSQSAMVVQQGRGGGPLSAEDSSWYTTGNKEVNIHTLLSDAAIRWVFRLPSIPPWASTSEQKHLSWLMHRVVDPRLRRPQIMRHEPNWSRNVPQRRNAWETQSRSVDSRMQLPPWAKVPPQQPPYWAGRAQTTHNVWQSAADKGYLASSNYNTGYSNNGSGNAAAVANPIQGQQQQGRHVQVTEQSQPIQNIYANQSKQYHQKQVYYHEQPEEQHLVEYNTVHNTQHNSQQQYSQQQPLQQQQQKQSQYPQQTSKSSGGHSQLSQQPVPQRAPPAVQPNQHHQHQEYRHQQYYQQQQQDQRPEYVDRHHQQVLQQALQQTAAPHQHSNSSTTNLINQNQQPNQESNQKQSSTITQNATSYYAHQPTANYGGGGVAGVAPGPQINYGPASNKAAGSQQHMQQQQPHNLQQQQQHRQVYEQGLNDQYHSIQVQRNAMPIAAQQPQQPPQRNNYQRILLINKSTNKALPPDIHQDRDGREVDYSRELSTSTNPQQEMQLLKQEERRVVDEQLQGQPGIISRQVTTKFYKRKPSVNLRPIKPALCREPRE</sequence>
<name>A0A915CX82_9BILA</name>
<feature type="compositionally biased region" description="Low complexity" evidence="2">
    <location>
        <begin position="571"/>
        <end position="586"/>
    </location>
</feature>
<dbReference type="PANTHER" id="PTHR12345:SF3">
    <property type="entry name" value="PDZ DOMAIN-CONTAINING PROTEIN"/>
    <property type="match status" value="1"/>
</dbReference>
<keyword evidence="3" id="KW-1185">Reference proteome</keyword>
<feature type="region of interest" description="Disordered" evidence="2">
    <location>
        <begin position="84"/>
        <end position="105"/>
    </location>
</feature>
<dbReference type="PANTHER" id="PTHR12345">
    <property type="entry name" value="SYNTENIN RELATED"/>
    <property type="match status" value="1"/>
</dbReference>